<gene>
    <name evidence="1" type="ORF">NX782_14560</name>
</gene>
<accession>A0ABT2A8F1</accession>
<organism evidence="1 2">
    <name type="scientific">Massilia norwichensis</name>
    <dbReference type="NCBI Taxonomy" id="1442366"/>
    <lineage>
        <taxon>Bacteria</taxon>
        <taxon>Pseudomonadati</taxon>
        <taxon>Pseudomonadota</taxon>
        <taxon>Betaproteobacteria</taxon>
        <taxon>Burkholderiales</taxon>
        <taxon>Oxalobacteraceae</taxon>
        <taxon>Telluria group</taxon>
        <taxon>Massilia</taxon>
    </lineage>
</organism>
<dbReference type="RefSeq" id="WP_258846189.1">
    <property type="nucleotide sequence ID" value="NZ_JANUGX010000016.1"/>
</dbReference>
<sequence length="110" mass="12067">MTKSNQANNSDHCRFASARSAPLFPLGRTVATPGALALLDHAGVNASTLLIRHQNGDFGDLDEADRVANANAIRNHTRILSAYVLRRGLRIWIITEADRSVTTLLLPEEY</sequence>
<name>A0ABT2A8F1_9BURK</name>
<dbReference type="EMBL" id="JANUGX010000016">
    <property type="protein sequence ID" value="MCS0590413.1"/>
    <property type="molecule type" value="Genomic_DNA"/>
</dbReference>
<protein>
    <recommendedName>
        <fullName evidence="3">Plasmid related protein</fullName>
    </recommendedName>
</protein>
<evidence type="ECO:0000313" key="1">
    <source>
        <dbReference type="EMBL" id="MCS0590413.1"/>
    </source>
</evidence>
<proteinExistence type="predicted"/>
<evidence type="ECO:0000313" key="2">
    <source>
        <dbReference type="Proteomes" id="UP001205560"/>
    </source>
</evidence>
<reference evidence="1 2" key="1">
    <citation type="submission" date="2022-08" db="EMBL/GenBank/DDBJ databases">
        <title>Reclassification of Massilia species as members of the genera Telluria, Duganella, Pseudoduganella, Mokoshia gen. nov. and Zemynaea gen. nov. using orthogonal and non-orthogonal genome-based approaches.</title>
        <authorList>
            <person name="Bowman J.P."/>
        </authorList>
    </citation>
    <scope>NUCLEOTIDE SEQUENCE [LARGE SCALE GENOMIC DNA]</scope>
    <source>
        <strain evidence="1 2">LMG 28164</strain>
    </source>
</reference>
<comment type="caution">
    <text evidence="1">The sequence shown here is derived from an EMBL/GenBank/DDBJ whole genome shotgun (WGS) entry which is preliminary data.</text>
</comment>
<evidence type="ECO:0008006" key="3">
    <source>
        <dbReference type="Google" id="ProtNLM"/>
    </source>
</evidence>
<dbReference type="Proteomes" id="UP001205560">
    <property type="component" value="Unassembled WGS sequence"/>
</dbReference>
<keyword evidence="2" id="KW-1185">Reference proteome</keyword>